<dbReference type="PANTHER" id="PTHR33164:SF96">
    <property type="entry name" value="MARR-FAMILY TRANSCRIPTIONAL REGULATOR"/>
    <property type="match status" value="1"/>
</dbReference>
<evidence type="ECO:0000313" key="4">
    <source>
        <dbReference type="Proteomes" id="UP000027822"/>
    </source>
</evidence>
<proteinExistence type="predicted"/>
<evidence type="ECO:0000259" key="2">
    <source>
        <dbReference type="PROSITE" id="PS50995"/>
    </source>
</evidence>
<dbReference type="InterPro" id="IPR011991">
    <property type="entry name" value="ArsR-like_HTH"/>
</dbReference>
<dbReference type="RefSeq" id="WP_034636070.1">
    <property type="nucleotide sequence ID" value="NZ_CBCSJC010000001.1"/>
</dbReference>
<gene>
    <name evidence="3" type="ORF">BAMA_09995</name>
</gene>
<dbReference type="eggNOG" id="COG1846">
    <property type="taxonomic scope" value="Bacteria"/>
</dbReference>
<accession>A0A073KFN1</accession>
<sequence>MASHEWERIVDHLLSVVPLFYRKFMLPGEFSSQRHMPPSQTQVLLLLHENGTLAVSEIGKHLAISRPNMTPLLNKLIQEELVERHYSEKDRRVILISLTEDGKSLVSQYQQFILNKLQEHFQTLSENERIQLIHSLQTIQHLIMKANV</sequence>
<dbReference type="Gene3D" id="1.10.10.10">
    <property type="entry name" value="Winged helix-like DNA-binding domain superfamily/Winged helix DNA-binding domain"/>
    <property type="match status" value="1"/>
</dbReference>
<keyword evidence="4" id="KW-1185">Reference proteome</keyword>
<dbReference type="Proteomes" id="UP000027822">
    <property type="component" value="Unassembled WGS sequence"/>
</dbReference>
<dbReference type="CDD" id="cd00090">
    <property type="entry name" value="HTH_ARSR"/>
    <property type="match status" value="1"/>
</dbReference>
<keyword evidence="1" id="KW-0238">DNA-binding</keyword>
<dbReference type="STRING" id="574376.BAMA_09995"/>
<dbReference type="PANTHER" id="PTHR33164">
    <property type="entry name" value="TRANSCRIPTIONAL REGULATOR, MARR FAMILY"/>
    <property type="match status" value="1"/>
</dbReference>
<dbReference type="GO" id="GO:0003700">
    <property type="term" value="F:DNA-binding transcription factor activity"/>
    <property type="evidence" value="ECO:0007669"/>
    <property type="project" value="InterPro"/>
</dbReference>
<reference evidence="3 4" key="1">
    <citation type="submission" date="2014-06" db="EMBL/GenBank/DDBJ databases">
        <title>Draft genome sequence of Bacillus manliponensis JCM 15802 (MCCC 1A00708).</title>
        <authorList>
            <person name="Lai Q."/>
            <person name="Liu Y."/>
            <person name="Shao Z."/>
        </authorList>
    </citation>
    <scope>NUCLEOTIDE SEQUENCE [LARGE SCALE GENOMIC DNA]</scope>
    <source>
        <strain evidence="3 4">JCM 15802</strain>
    </source>
</reference>
<dbReference type="GO" id="GO:0006950">
    <property type="term" value="P:response to stress"/>
    <property type="evidence" value="ECO:0007669"/>
    <property type="project" value="TreeGrafter"/>
</dbReference>
<dbReference type="SUPFAM" id="SSF46785">
    <property type="entry name" value="Winged helix' DNA-binding domain"/>
    <property type="match status" value="1"/>
</dbReference>
<dbReference type="OrthoDB" id="166070at2"/>
<organism evidence="3 4">
    <name type="scientific">Bacillus manliponensis</name>
    <dbReference type="NCBI Taxonomy" id="574376"/>
    <lineage>
        <taxon>Bacteria</taxon>
        <taxon>Bacillati</taxon>
        <taxon>Bacillota</taxon>
        <taxon>Bacilli</taxon>
        <taxon>Bacillales</taxon>
        <taxon>Bacillaceae</taxon>
        <taxon>Bacillus</taxon>
        <taxon>Bacillus cereus group</taxon>
    </lineage>
</organism>
<dbReference type="EMBL" id="JOTN01000002">
    <property type="protein sequence ID" value="KEK21113.1"/>
    <property type="molecule type" value="Genomic_DNA"/>
</dbReference>
<dbReference type="InterPro" id="IPR036388">
    <property type="entry name" value="WH-like_DNA-bd_sf"/>
</dbReference>
<dbReference type="GO" id="GO:0003677">
    <property type="term" value="F:DNA binding"/>
    <property type="evidence" value="ECO:0007669"/>
    <property type="project" value="UniProtKB-KW"/>
</dbReference>
<dbReference type="PROSITE" id="PS50995">
    <property type="entry name" value="HTH_MARR_2"/>
    <property type="match status" value="1"/>
</dbReference>
<dbReference type="Pfam" id="PF01047">
    <property type="entry name" value="MarR"/>
    <property type="match status" value="1"/>
</dbReference>
<dbReference type="SMART" id="SM00347">
    <property type="entry name" value="HTH_MARR"/>
    <property type="match status" value="1"/>
</dbReference>
<dbReference type="PRINTS" id="PR00598">
    <property type="entry name" value="HTHMARR"/>
</dbReference>
<evidence type="ECO:0000313" key="3">
    <source>
        <dbReference type="EMBL" id="KEK21113.1"/>
    </source>
</evidence>
<dbReference type="InterPro" id="IPR039422">
    <property type="entry name" value="MarR/SlyA-like"/>
</dbReference>
<dbReference type="InterPro" id="IPR000835">
    <property type="entry name" value="HTH_MarR-typ"/>
</dbReference>
<comment type="caution">
    <text evidence="3">The sequence shown here is derived from an EMBL/GenBank/DDBJ whole genome shotgun (WGS) entry which is preliminary data.</text>
</comment>
<dbReference type="InterPro" id="IPR036390">
    <property type="entry name" value="WH_DNA-bd_sf"/>
</dbReference>
<evidence type="ECO:0000256" key="1">
    <source>
        <dbReference type="ARBA" id="ARBA00023125"/>
    </source>
</evidence>
<feature type="domain" description="HTH marR-type" evidence="2">
    <location>
        <begin position="10"/>
        <end position="141"/>
    </location>
</feature>
<name>A0A073KFN1_9BACI</name>
<dbReference type="AlphaFoldDB" id="A0A073KFN1"/>
<protein>
    <submittedName>
        <fullName evidence="3">MarR family transcriptional regulator</fullName>
    </submittedName>
</protein>